<proteinExistence type="predicted"/>
<feature type="domain" description="NADH:flavin oxidoreductase/NADH oxidase N-terminal" evidence="4">
    <location>
        <begin position="36"/>
        <end position="357"/>
    </location>
</feature>
<evidence type="ECO:0000256" key="1">
    <source>
        <dbReference type="ARBA" id="ARBA00022630"/>
    </source>
</evidence>
<keyword evidence="2" id="KW-0560">Oxidoreductase</keyword>
<dbReference type="AlphaFoldDB" id="A0A6N7XRU0"/>
<dbReference type="Pfam" id="PF00724">
    <property type="entry name" value="Oxidored_FMN"/>
    <property type="match status" value="1"/>
</dbReference>
<dbReference type="GO" id="GO:0016491">
    <property type="term" value="F:oxidoreductase activity"/>
    <property type="evidence" value="ECO:0007669"/>
    <property type="project" value="UniProtKB-KW"/>
</dbReference>
<name>A0A6N7XRU0_9ACTN</name>
<feature type="region of interest" description="Disordered" evidence="3">
    <location>
        <begin position="93"/>
        <end position="113"/>
    </location>
</feature>
<dbReference type="Gene3D" id="3.20.20.70">
    <property type="entry name" value="Aldolase class I"/>
    <property type="match status" value="1"/>
</dbReference>
<organism evidence="5 6">
    <name type="scientific">Olsenella porci</name>
    <dbReference type="NCBI Taxonomy" id="2652279"/>
    <lineage>
        <taxon>Bacteria</taxon>
        <taxon>Bacillati</taxon>
        <taxon>Actinomycetota</taxon>
        <taxon>Coriobacteriia</taxon>
        <taxon>Coriobacteriales</taxon>
        <taxon>Atopobiaceae</taxon>
        <taxon>Olsenella</taxon>
    </lineage>
</organism>
<dbReference type="PANTHER" id="PTHR43656:SF2">
    <property type="entry name" value="BINDING OXIDOREDUCTASE, PUTATIVE (AFU_ORTHOLOGUE AFUA_2G08260)-RELATED"/>
    <property type="match status" value="1"/>
</dbReference>
<feature type="region of interest" description="Disordered" evidence="3">
    <location>
        <begin position="1"/>
        <end position="32"/>
    </location>
</feature>
<dbReference type="InterPro" id="IPR013785">
    <property type="entry name" value="Aldolase_TIM"/>
</dbReference>
<dbReference type="CDD" id="cd02803">
    <property type="entry name" value="OYE_like_FMN_family"/>
    <property type="match status" value="1"/>
</dbReference>
<evidence type="ECO:0000256" key="3">
    <source>
        <dbReference type="SAM" id="MobiDB-lite"/>
    </source>
</evidence>
<keyword evidence="6" id="KW-1185">Reference proteome</keyword>
<dbReference type="GO" id="GO:0010181">
    <property type="term" value="F:FMN binding"/>
    <property type="evidence" value="ECO:0007669"/>
    <property type="project" value="InterPro"/>
</dbReference>
<gene>
    <name evidence="5" type="ORF">FYJ68_06415</name>
</gene>
<dbReference type="InterPro" id="IPR051799">
    <property type="entry name" value="NADH_flavin_oxidoreductase"/>
</dbReference>
<accession>A0A6N7XRU0</accession>
<dbReference type="Proteomes" id="UP000469325">
    <property type="component" value="Unassembled WGS sequence"/>
</dbReference>
<evidence type="ECO:0000313" key="6">
    <source>
        <dbReference type="Proteomes" id="UP000469325"/>
    </source>
</evidence>
<dbReference type="EMBL" id="VUNC01000004">
    <property type="protein sequence ID" value="MST72736.1"/>
    <property type="molecule type" value="Genomic_DNA"/>
</dbReference>
<keyword evidence="1" id="KW-0285">Flavoprotein</keyword>
<reference evidence="5 6" key="1">
    <citation type="submission" date="2019-08" db="EMBL/GenBank/DDBJ databases">
        <title>In-depth cultivation of the pig gut microbiome towards novel bacterial diversity and tailored functional studies.</title>
        <authorList>
            <person name="Wylensek D."/>
            <person name="Hitch T.C.A."/>
            <person name="Clavel T."/>
        </authorList>
    </citation>
    <scope>NUCLEOTIDE SEQUENCE [LARGE SCALE GENOMIC DNA]</scope>
    <source>
        <strain evidence="5 6">CA-Schmier-601-WT-1</strain>
    </source>
</reference>
<evidence type="ECO:0000313" key="5">
    <source>
        <dbReference type="EMBL" id="MST72736.1"/>
    </source>
</evidence>
<sequence>MTATTAEVCSSGRDDSPALAAPTEGSRTPSLADDVAVGPVTLHGRLAIPPMACGRASRSGEVTEALLARDRRLLQGGAPGVLSLVTLEHHYVSPEGRATPGQPSASRDRDVNGLSREADVVHASGARAFLQLSHAGSAASSRLTGQPTLAASAVACPGAKHGHELPRAMTEQEAERVVADFARAAARARLAGFDGVEVHTAHGYLLDQFLSPLTNHRTDHWGGSLEGRARLLLRVVGAVRQALGTGMALSVRLGACDYLPGGLTIDDGVQVARWCEARGADLLSVSGGMCYYSRVGHDEPGWFADASRAVRAAVGVPVMLAGGVRTLAQAQDLVRGGACDLVGVGRAIANNPKWLARELRRQGLSR</sequence>
<evidence type="ECO:0000259" key="4">
    <source>
        <dbReference type="Pfam" id="PF00724"/>
    </source>
</evidence>
<dbReference type="PANTHER" id="PTHR43656">
    <property type="entry name" value="BINDING OXIDOREDUCTASE, PUTATIVE (AFU_ORTHOLOGUE AFUA_2G08260)-RELATED"/>
    <property type="match status" value="1"/>
</dbReference>
<dbReference type="RefSeq" id="WP_154435173.1">
    <property type="nucleotide sequence ID" value="NZ_VUNC01000004.1"/>
</dbReference>
<comment type="caution">
    <text evidence="5">The sequence shown here is derived from an EMBL/GenBank/DDBJ whole genome shotgun (WGS) entry which is preliminary data.</text>
</comment>
<protein>
    <submittedName>
        <fullName evidence="5">NADH:flavin oxidoreductase</fullName>
    </submittedName>
</protein>
<dbReference type="SUPFAM" id="SSF51395">
    <property type="entry name" value="FMN-linked oxidoreductases"/>
    <property type="match status" value="1"/>
</dbReference>
<dbReference type="InterPro" id="IPR001155">
    <property type="entry name" value="OxRdtase_FMN_N"/>
</dbReference>
<evidence type="ECO:0000256" key="2">
    <source>
        <dbReference type="ARBA" id="ARBA00023002"/>
    </source>
</evidence>